<accession>A0A4Y2P7F9</accession>
<comment type="caution">
    <text evidence="2">The sequence shown here is derived from an EMBL/GenBank/DDBJ whole genome shotgun (WGS) entry which is preliminary data.</text>
</comment>
<organism evidence="2 3">
    <name type="scientific">Araneus ventricosus</name>
    <name type="common">Orbweaver spider</name>
    <name type="synonym">Epeira ventricosa</name>
    <dbReference type="NCBI Taxonomy" id="182803"/>
    <lineage>
        <taxon>Eukaryota</taxon>
        <taxon>Metazoa</taxon>
        <taxon>Ecdysozoa</taxon>
        <taxon>Arthropoda</taxon>
        <taxon>Chelicerata</taxon>
        <taxon>Arachnida</taxon>
        <taxon>Araneae</taxon>
        <taxon>Araneomorphae</taxon>
        <taxon>Entelegynae</taxon>
        <taxon>Araneoidea</taxon>
        <taxon>Araneidae</taxon>
        <taxon>Araneus</taxon>
    </lineage>
</organism>
<feature type="region of interest" description="Disordered" evidence="1">
    <location>
        <begin position="1"/>
        <end position="58"/>
    </location>
</feature>
<sequence>MTSKHLLTASLVHVNSGHSHKAEPTEDHAESGISPPVGGWAPQQPSPSKSSQLKFDQQ</sequence>
<reference evidence="2 3" key="1">
    <citation type="journal article" date="2019" name="Sci. Rep.">
        <title>Orb-weaving spider Araneus ventricosus genome elucidates the spidroin gene catalogue.</title>
        <authorList>
            <person name="Kono N."/>
            <person name="Nakamura H."/>
            <person name="Ohtoshi R."/>
            <person name="Moran D.A.P."/>
            <person name="Shinohara A."/>
            <person name="Yoshida Y."/>
            <person name="Fujiwara M."/>
            <person name="Mori M."/>
            <person name="Tomita M."/>
            <person name="Arakawa K."/>
        </authorList>
    </citation>
    <scope>NUCLEOTIDE SEQUENCE [LARGE SCALE GENOMIC DNA]</scope>
</reference>
<evidence type="ECO:0000256" key="1">
    <source>
        <dbReference type="SAM" id="MobiDB-lite"/>
    </source>
</evidence>
<dbReference type="Proteomes" id="UP000499080">
    <property type="component" value="Unassembled WGS sequence"/>
</dbReference>
<evidence type="ECO:0000313" key="2">
    <source>
        <dbReference type="EMBL" id="GBN46350.1"/>
    </source>
</evidence>
<gene>
    <name evidence="2" type="ORF">AVEN_242488_1</name>
</gene>
<proteinExistence type="predicted"/>
<evidence type="ECO:0000313" key="3">
    <source>
        <dbReference type="Proteomes" id="UP000499080"/>
    </source>
</evidence>
<feature type="compositionally biased region" description="Low complexity" evidence="1">
    <location>
        <begin position="42"/>
        <end position="52"/>
    </location>
</feature>
<protein>
    <submittedName>
        <fullName evidence="2">Uncharacterized protein</fullName>
    </submittedName>
</protein>
<feature type="non-terminal residue" evidence="2">
    <location>
        <position position="58"/>
    </location>
</feature>
<dbReference type="EMBL" id="BGPR01131220">
    <property type="protein sequence ID" value="GBN46350.1"/>
    <property type="molecule type" value="Genomic_DNA"/>
</dbReference>
<name>A0A4Y2P7F9_ARAVE</name>
<keyword evidence="3" id="KW-1185">Reference proteome</keyword>
<feature type="compositionally biased region" description="Basic and acidic residues" evidence="1">
    <location>
        <begin position="20"/>
        <end position="30"/>
    </location>
</feature>
<dbReference type="AlphaFoldDB" id="A0A4Y2P7F9"/>